<accession>A0AAD6B7V3</accession>
<comment type="cofactor">
    <cofactor evidence="1">
        <name>a divalent metal cation</name>
        <dbReference type="ChEBI" id="CHEBI:60240"/>
    </cofactor>
</comment>
<proteinExistence type="inferred from homology"/>
<evidence type="ECO:0000259" key="8">
    <source>
        <dbReference type="Pfam" id="PF13359"/>
    </source>
</evidence>
<dbReference type="EMBL" id="JAPTMU010000008">
    <property type="protein sequence ID" value="KAJ4939741.1"/>
    <property type="molecule type" value="Genomic_DNA"/>
</dbReference>
<comment type="caution">
    <text evidence="9">The sequence shown here is derived from an EMBL/GenBank/DDBJ whole genome shotgun (WGS) entry which is preliminary data.</text>
</comment>
<name>A0AAD6B7V3_9TELE</name>
<dbReference type="GO" id="GO:0004518">
    <property type="term" value="F:nuclease activity"/>
    <property type="evidence" value="ECO:0007669"/>
    <property type="project" value="UniProtKB-KW"/>
</dbReference>
<comment type="similarity">
    <text evidence="3">Belongs to the HARBI1 family.</text>
</comment>
<evidence type="ECO:0000256" key="4">
    <source>
        <dbReference type="ARBA" id="ARBA00022722"/>
    </source>
</evidence>
<dbReference type="InterPro" id="IPR045249">
    <property type="entry name" value="HARBI1-like"/>
</dbReference>
<dbReference type="AlphaFoldDB" id="A0AAD6B7V3"/>
<dbReference type="Pfam" id="PF13359">
    <property type="entry name" value="DDE_Tnp_4"/>
    <property type="match status" value="1"/>
</dbReference>
<evidence type="ECO:0000256" key="5">
    <source>
        <dbReference type="ARBA" id="ARBA00022723"/>
    </source>
</evidence>
<gene>
    <name evidence="9" type="ORF">JOQ06_029178</name>
</gene>
<dbReference type="InterPro" id="IPR027806">
    <property type="entry name" value="HARBI1_dom"/>
</dbReference>
<evidence type="ECO:0000256" key="1">
    <source>
        <dbReference type="ARBA" id="ARBA00001968"/>
    </source>
</evidence>
<evidence type="ECO:0000313" key="10">
    <source>
        <dbReference type="Proteomes" id="UP001219934"/>
    </source>
</evidence>
<dbReference type="GO" id="GO:0046872">
    <property type="term" value="F:metal ion binding"/>
    <property type="evidence" value="ECO:0007669"/>
    <property type="project" value="UniProtKB-KW"/>
</dbReference>
<evidence type="ECO:0000313" key="9">
    <source>
        <dbReference type="EMBL" id="KAJ4939741.1"/>
    </source>
</evidence>
<protein>
    <recommendedName>
        <fullName evidence="8">DDE Tnp4 domain-containing protein</fullName>
    </recommendedName>
</protein>
<keyword evidence="5" id="KW-0479">Metal-binding</keyword>
<keyword evidence="6" id="KW-0378">Hydrolase</keyword>
<dbReference type="GO" id="GO:0005634">
    <property type="term" value="C:nucleus"/>
    <property type="evidence" value="ECO:0007669"/>
    <property type="project" value="UniProtKB-SubCell"/>
</dbReference>
<dbReference type="PANTHER" id="PTHR22930">
    <property type="match status" value="1"/>
</dbReference>
<feature type="domain" description="DDE Tnp4" evidence="8">
    <location>
        <begin position="221"/>
        <end position="384"/>
    </location>
</feature>
<comment type="subcellular location">
    <subcellularLocation>
        <location evidence="2">Nucleus</location>
    </subcellularLocation>
</comment>
<dbReference type="GO" id="GO:0016787">
    <property type="term" value="F:hydrolase activity"/>
    <property type="evidence" value="ECO:0007669"/>
    <property type="project" value="UniProtKB-KW"/>
</dbReference>
<evidence type="ECO:0000256" key="6">
    <source>
        <dbReference type="ARBA" id="ARBA00022801"/>
    </source>
</evidence>
<keyword evidence="10" id="KW-1185">Reference proteome</keyword>
<evidence type="ECO:0000256" key="2">
    <source>
        <dbReference type="ARBA" id="ARBA00004123"/>
    </source>
</evidence>
<keyword evidence="7" id="KW-0539">Nucleus</keyword>
<evidence type="ECO:0000256" key="3">
    <source>
        <dbReference type="ARBA" id="ARBA00006958"/>
    </source>
</evidence>
<dbReference type="Proteomes" id="UP001219934">
    <property type="component" value="Unassembled WGS sequence"/>
</dbReference>
<dbReference type="PANTHER" id="PTHR22930:SF85">
    <property type="entry name" value="GH03217P-RELATED"/>
    <property type="match status" value="1"/>
</dbReference>
<evidence type="ECO:0000256" key="7">
    <source>
        <dbReference type="ARBA" id="ARBA00023242"/>
    </source>
</evidence>
<sequence length="439" mass="50191">MERMESMEPISAHYTTDYPEIHPDSGFESRESCDIQAKTPPPTTYDEELVHKVPCRKEPTSIPHLKHISDSSGLDLCSFCGVRCLWVQYRSSHWWHDAVETWTDRQWQKNFRMKRATFLHLCDLLRPSLIRNNTRYRQPIAVELRVAICLWRLATNLEFRSLSHLFGIGISTACLITQEVTTAINNTMGKMLIKVPTAAQLRAIMQAFRDKWHFPQVVGAIDGTHIGILAPSDTPADYYNRKGFHSVILQGVVDHRMMFWDINIGFSGKVHDARVFANSPLYRRAQAGTLLPEWTETFEGVDVPLVILGDSAYPLLPWLMKPYPEGRGVTVEQVQFNHRLSQARMTVERAFGKLKGRWRCLLKRNDTHVTFVSRTIMACCVLHNFCELHDEYIDEQEAIFGRVGEAGQDGAEDATAAQQNQAHAGRDIRNAMCAYFARI</sequence>
<keyword evidence="4" id="KW-0540">Nuclease</keyword>
<reference evidence="9" key="1">
    <citation type="submission" date="2022-11" db="EMBL/GenBank/DDBJ databases">
        <title>Chromosome-level genome of Pogonophryne albipinna.</title>
        <authorList>
            <person name="Jo E."/>
        </authorList>
    </citation>
    <scope>NUCLEOTIDE SEQUENCE</scope>
    <source>
        <strain evidence="9">SGF0006</strain>
        <tissue evidence="9">Muscle</tissue>
    </source>
</reference>
<organism evidence="9 10">
    <name type="scientific">Pogonophryne albipinna</name>
    <dbReference type="NCBI Taxonomy" id="1090488"/>
    <lineage>
        <taxon>Eukaryota</taxon>
        <taxon>Metazoa</taxon>
        <taxon>Chordata</taxon>
        <taxon>Craniata</taxon>
        <taxon>Vertebrata</taxon>
        <taxon>Euteleostomi</taxon>
        <taxon>Actinopterygii</taxon>
        <taxon>Neopterygii</taxon>
        <taxon>Teleostei</taxon>
        <taxon>Neoteleostei</taxon>
        <taxon>Acanthomorphata</taxon>
        <taxon>Eupercaria</taxon>
        <taxon>Perciformes</taxon>
        <taxon>Notothenioidei</taxon>
        <taxon>Pogonophryne</taxon>
    </lineage>
</organism>